<gene>
    <name evidence="3" type="primary">Tsc1</name>
    <name evidence="3" type="ORF">EVAR_86711_1</name>
</gene>
<dbReference type="GO" id="GO:0032007">
    <property type="term" value="P:negative regulation of TOR signaling"/>
    <property type="evidence" value="ECO:0007669"/>
    <property type="project" value="TreeGrafter"/>
</dbReference>
<organism evidence="3 4">
    <name type="scientific">Eumeta variegata</name>
    <name type="common">Bagworm moth</name>
    <name type="synonym">Eumeta japonica</name>
    <dbReference type="NCBI Taxonomy" id="151549"/>
    <lineage>
        <taxon>Eukaryota</taxon>
        <taxon>Metazoa</taxon>
        <taxon>Ecdysozoa</taxon>
        <taxon>Arthropoda</taxon>
        <taxon>Hexapoda</taxon>
        <taxon>Insecta</taxon>
        <taxon>Pterygota</taxon>
        <taxon>Neoptera</taxon>
        <taxon>Endopterygota</taxon>
        <taxon>Lepidoptera</taxon>
        <taxon>Glossata</taxon>
        <taxon>Ditrysia</taxon>
        <taxon>Tineoidea</taxon>
        <taxon>Psychidae</taxon>
        <taxon>Oiketicinae</taxon>
        <taxon>Eumeta</taxon>
    </lineage>
</organism>
<dbReference type="PANTHER" id="PTHR15154:SF2">
    <property type="entry name" value="HAMARTIN"/>
    <property type="match status" value="1"/>
</dbReference>
<dbReference type="Proteomes" id="UP000299102">
    <property type="component" value="Unassembled WGS sequence"/>
</dbReference>
<dbReference type="SUPFAM" id="SSF48371">
    <property type="entry name" value="ARM repeat"/>
    <property type="match status" value="1"/>
</dbReference>
<feature type="region of interest" description="Disordered" evidence="2">
    <location>
        <begin position="506"/>
        <end position="525"/>
    </location>
</feature>
<accession>A0A4C1ZJP5</accession>
<dbReference type="GO" id="GO:0008285">
    <property type="term" value="P:negative regulation of cell population proliferation"/>
    <property type="evidence" value="ECO:0007669"/>
    <property type="project" value="TreeGrafter"/>
</dbReference>
<feature type="coiled-coil region" evidence="1">
    <location>
        <begin position="652"/>
        <end position="725"/>
    </location>
</feature>
<dbReference type="PANTHER" id="PTHR15154">
    <property type="entry name" value="HAMARTIN"/>
    <property type="match status" value="1"/>
</dbReference>
<evidence type="ECO:0000313" key="4">
    <source>
        <dbReference type="Proteomes" id="UP000299102"/>
    </source>
</evidence>
<dbReference type="AlphaFoldDB" id="A0A4C1ZJP5"/>
<dbReference type="OrthoDB" id="6022054at2759"/>
<evidence type="ECO:0000256" key="2">
    <source>
        <dbReference type="SAM" id="MobiDB-lite"/>
    </source>
</evidence>
<evidence type="ECO:0000313" key="3">
    <source>
        <dbReference type="EMBL" id="GBP86837.1"/>
    </source>
</evidence>
<protein>
    <submittedName>
        <fullName evidence="3">Hamartin</fullName>
    </submittedName>
</protein>
<dbReference type="STRING" id="151549.A0A4C1ZJP5"/>
<keyword evidence="4" id="KW-1185">Reference proteome</keyword>
<feature type="region of interest" description="Disordered" evidence="2">
    <location>
        <begin position="888"/>
        <end position="914"/>
    </location>
</feature>
<dbReference type="GO" id="GO:0033596">
    <property type="term" value="C:TSC1-TSC2 complex"/>
    <property type="evidence" value="ECO:0007669"/>
    <property type="project" value="TreeGrafter"/>
</dbReference>
<evidence type="ECO:0000256" key="1">
    <source>
        <dbReference type="SAM" id="Coils"/>
    </source>
</evidence>
<dbReference type="EMBL" id="BGZK01001820">
    <property type="protein sequence ID" value="GBP86837.1"/>
    <property type="molecule type" value="Genomic_DNA"/>
</dbReference>
<name>A0A4C1ZJP5_EUMVA</name>
<feature type="coiled-coil region" evidence="1">
    <location>
        <begin position="831"/>
        <end position="876"/>
    </location>
</feature>
<feature type="compositionally biased region" description="Low complexity" evidence="2">
    <location>
        <begin position="316"/>
        <end position="332"/>
    </location>
</feature>
<feature type="region of interest" description="Disordered" evidence="2">
    <location>
        <begin position="391"/>
        <end position="414"/>
    </location>
</feature>
<keyword evidence="1" id="KW-0175">Coiled coil</keyword>
<dbReference type="InterPro" id="IPR007483">
    <property type="entry name" value="Hamartin"/>
</dbReference>
<reference evidence="3 4" key="1">
    <citation type="journal article" date="2019" name="Commun. Biol.">
        <title>The bagworm genome reveals a unique fibroin gene that provides high tensile strength.</title>
        <authorList>
            <person name="Kono N."/>
            <person name="Nakamura H."/>
            <person name="Ohtoshi R."/>
            <person name="Tomita M."/>
            <person name="Numata K."/>
            <person name="Arakawa K."/>
        </authorList>
    </citation>
    <scope>NUCLEOTIDE SEQUENCE [LARGE SCALE GENOMIC DNA]</scope>
</reference>
<proteinExistence type="predicted"/>
<feature type="region of interest" description="Disordered" evidence="2">
    <location>
        <begin position="311"/>
        <end position="343"/>
    </location>
</feature>
<dbReference type="GO" id="GO:0051726">
    <property type="term" value="P:regulation of cell cycle"/>
    <property type="evidence" value="ECO:0007669"/>
    <property type="project" value="TreeGrafter"/>
</dbReference>
<feature type="compositionally biased region" description="Low complexity" evidence="2">
    <location>
        <begin position="895"/>
        <end position="911"/>
    </location>
</feature>
<feature type="compositionally biased region" description="Pro residues" evidence="2">
    <location>
        <begin position="404"/>
        <end position="414"/>
    </location>
</feature>
<dbReference type="InterPro" id="IPR016024">
    <property type="entry name" value="ARM-type_fold"/>
</dbReference>
<dbReference type="Pfam" id="PF04388">
    <property type="entry name" value="Hamartin"/>
    <property type="match status" value="2"/>
</dbReference>
<comment type="caution">
    <text evidence="3">The sequence shown here is derived from an EMBL/GenBank/DDBJ whole genome shotgun (WGS) entry which is preliminary data.</text>
</comment>
<sequence>MVSVGAGGELGDVLALLEGSVSNVQLHALYTSVREPWLARGLLAYHTRTGSARALDLLSRATDPHVKYLLDALTERLRAGERALVLRALAQLVARRPSWLHRLPAHILLREVMRVLRPDTDAACLLNALLAVAALLPAAPALLTPVLPDLIDAFARLVASADSAPPSRRDHLLLGLRALFHGLYATHPCTLLDFLRQKYGHETDGEAFQSTILPMIESVRLHPALITSSHQFEHGGGRPALDPDLLIEAPSLRSTPAPITLPVIRPIQCASTPAPAAVPGSGAHASLGCASIRPGADVWFQLLERCGADSAPHTPLPAAEPGASPPEAAVEATPENTPVKEPRAQFNFPTESTAVRTLSHHSQPPSPLGNVAADTYGGRLARVVLDRVQADAASVSRRKRPSAPDSPVPMGGAPPPAEWAIARPEPNRPTPISVGTPNPPPLGQTASPADIFNVEDREVLELTTGGTVAIRDEWLIRTPADHTPRLRHFSGGTNTAITVRTPLSRASSCPALRERQPRTHTTSTQTVDAWPEPYEILLADLCRRSSDTRVRIKFDCIYTEFEQTNINSNLLLLKQNLLPTSGPCERLDAYLARLYSGESGLSGNNLQHELAEQLELTHAQLMYERWRREAHSERNRRLLGRCRQARTIDLQNNIFTERLKILQHERDELAKRLNCARTSQHTDTLHDTEQFARLEAELATERAARERAEAALREAETRRAQDAAETQRIRAEAFELRRQLESASRAAAAGERRAEHVRRLRRELLILGEREARLAEAVGAAGMGSARGPAGANRLARHYRDEVNVARIETAELAARVEACAARETDLETALVTREAAAAELKRQARDAAEEHAARLEAVQDKYRALMHVLRRMEARRLELLAGAGPTTGAGASAGGASPQSSPLSASLTSTEGPLAARPALAELSRVRYLLEDAPTPDAH</sequence>